<dbReference type="RefSeq" id="WP_183669178.1">
    <property type="nucleotide sequence ID" value="NZ_BMPB01000003.1"/>
</dbReference>
<dbReference type="InterPro" id="IPR041607">
    <property type="entry name" value="HU-HIG"/>
</dbReference>
<evidence type="ECO:0000259" key="3">
    <source>
        <dbReference type="Pfam" id="PF18291"/>
    </source>
</evidence>
<name>A0ABR6KHM1_9BACT</name>
<organism evidence="4 5">
    <name type="scientific">Parabacteroides faecis</name>
    <dbReference type="NCBI Taxonomy" id="1217282"/>
    <lineage>
        <taxon>Bacteria</taxon>
        <taxon>Pseudomonadati</taxon>
        <taxon>Bacteroidota</taxon>
        <taxon>Bacteroidia</taxon>
        <taxon>Bacteroidales</taxon>
        <taxon>Tannerellaceae</taxon>
        <taxon>Parabacteroides</taxon>
    </lineage>
</organism>
<protein>
    <submittedName>
        <fullName evidence="4">Histone-like DNA-binding protein</fullName>
    </submittedName>
</protein>
<keyword evidence="5" id="KW-1185">Reference proteome</keyword>
<feature type="domain" description="HU" evidence="3">
    <location>
        <begin position="1"/>
        <end position="126"/>
    </location>
</feature>
<dbReference type="Pfam" id="PF18291">
    <property type="entry name" value="HU-HIG"/>
    <property type="match status" value="1"/>
</dbReference>
<evidence type="ECO:0000256" key="2">
    <source>
        <dbReference type="SAM" id="MobiDB-lite"/>
    </source>
</evidence>
<dbReference type="Gene3D" id="4.10.520.10">
    <property type="entry name" value="IHF-like DNA-binding proteins"/>
    <property type="match status" value="1"/>
</dbReference>
<proteinExistence type="predicted"/>
<dbReference type="SUPFAM" id="SSF47729">
    <property type="entry name" value="IHF-like DNA-binding proteins"/>
    <property type="match status" value="1"/>
</dbReference>
<dbReference type="InterPro" id="IPR010992">
    <property type="entry name" value="IHF-like_DNA-bd_dom_sf"/>
</dbReference>
<keyword evidence="1" id="KW-0238">DNA-binding</keyword>
<evidence type="ECO:0000313" key="4">
    <source>
        <dbReference type="EMBL" id="MBB4621009.1"/>
    </source>
</evidence>
<dbReference type="Proteomes" id="UP000533637">
    <property type="component" value="Unassembled WGS sequence"/>
</dbReference>
<evidence type="ECO:0000256" key="1">
    <source>
        <dbReference type="ARBA" id="ARBA00023125"/>
    </source>
</evidence>
<sequence>MSVKYRLVERKNLGNDKNQTPVKLYAQPVYSDLVGFEELLGEISEAGIPSNQVKGVIDRMNYLIRKHLAAGRRVQFGEFGNFRYGVGSTGSATEDEFQTNMIKIPRIVFSPGTTLRKARKDAGFEKKGETVVKNNGGNSDRPEIE</sequence>
<accession>A0ABR6KHM1</accession>
<comment type="caution">
    <text evidence="4">The sequence shown here is derived from an EMBL/GenBank/DDBJ whole genome shotgun (WGS) entry which is preliminary data.</text>
</comment>
<dbReference type="EMBL" id="JACHOC010000002">
    <property type="protein sequence ID" value="MBB4621009.1"/>
    <property type="molecule type" value="Genomic_DNA"/>
</dbReference>
<reference evidence="4 5" key="1">
    <citation type="submission" date="2020-08" db="EMBL/GenBank/DDBJ databases">
        <title>Genomic Encyclopedia of Type Strains, Phase IV (KMG-IV): sequencing the most valuable type-strain genomes for metagenomic binning, comparative biology and taxonomic classification.</title>
        <authorList>
            <person name="Goeker M."/>
        </authorList>
    </citation>
    <scope>NUCLEOTIDE SEQUENCE [LARGE SCALE GENOMIC DNA]</scope>
    <source>
        <strain evidence="4 5">DSM 102983</strain>
    </source>
</reference>
<feature type="region of interest" description="Disordered" evidence="2">
    <location>
        <begin position="119"/>
        <end position="145"/>
    </location>
</feature>
<evidence type="ECO:0000313" key="5">
    <source>
        <dbReference type="Proteomes" id="UP000533637"/>
    </source>
</evidence>
<gene>
    <name evidence="4" type="ORF">GGQ57_000903</name>
</gene>
<feature type="compositionally biased region" description="Basic and acidic residues" evidence="2">
    <location>
        <begin position="120"/>
        <end position="130"/>
    </location>
</feature>